<dbReference type="HOGENOM" id="CLU_047691_3_4_0"/>
<dbReference type="InterPro" id="IPR013324">
    <property type="entry name" value="RNA_pol_sigma_r3/r4-like"/>
</dbReference>
<dbReference type="InterPro" id="IPR013325">
    <property type="entry name" value="RNA_pol_sigma_r2"/>
</dbReference>
<keyword evidence="5" id="KW-0804">Transcription</keyword>
<evidence type="ECO:0000256" key="2">
    <source>
        <dbReference type="ARBA" id="ARBA00023015"/>
    </source>
</evidence>
<evidence type="ECO:0000313" key="7">
    <source>
        <dbReference type="EMBL" id="ABJ87800.1"/>
    </source>
</evidence>
<reference evidence="7" key="1">
    <citation type="submission" date="2006-10" db="EMBL/GenBank/DDBJ databases">
        <title>Complete sequence of Solibacter usitatus Ellin6076.</title>
        <authorList>
            <consortium name="US DOE Joint Genome Institute"/>
            <person name="Copeland A."/>
            <person name="Lucas S."/>
            <person name="Lapidus A."/>
            <person name="Barry K."/>
            <person name="Detter J.C."/>
            <person name="Glavina del Rio T."/>
            <person name="Hammon N."/>
            <person name="Israni S."/>
            <person name="Dalin E."/>
            <person name="Tice H."/>
            <person name="Pitluck S."/>
            <person name="Thompson L.S."/>
            <person name="Brettin T."/>
            <person name="Bruce D."/>
            <person name="Han C."/>
            <person name="Tapia R."/>
            <person name="Gilna P."/>
            <person name="Schmutz J."/>
            <person name="Larimer F."/>
            <person name="Land M."/>
            <person name="Hauser L."/>
            <person name="Kyrpides N."/>
            <person name="Mikhailova N."/>
            <person name="Janssen P.H."/>
            <person name="Kuske C.R."/>
            <person name="Richardson P."/>
        </authorList>
    </citation>
    <scope>NUCLEOTIDE SEQUENCE</scope>
    <source>
        <strain evidence="7">Ellin6076</strain>
    </source>
</reference>
<evidence type="ECO:0000256" key="4">
    <source>
        <dbReference type="ARBA" id="ARBA00023125"/>
    </source>
</evidence>
<dbReference type="STRING" id="234267.Acid_6886"/>
<comment type="similarity">
    <text evidence="1">Belongs to the sigma-70 factor family. ECF subfamily.</text>
</comment>
<dbReference type="InParanoid" id="Q01RC0"/>
<dbReference type="KEGG" id="sus:Acid_6886"/>
<dbReference type="GO" id="GO:0006352">
    <property type="term" value="P:DNA-templated transcription initiation"/>
    <property type="evidence" value="ECO:0007669"/>
    <property type="project" value="InterPro"/>
</dbReference>
<accession>Q01RC0</accession>
<protein>
    <submittedName>
        <fullName evidence="7">RNA polymerase, sigma-24 subunit, ECF subfamily</fullName>
    </submittedName>
</protein>
<dbReference type="AlphaFoldDB" id="Q01RC0"/>
<dbReference type="InterPro" id="IPR007627">
    <property type="entry name" value="RNA_pol_sigma70_r2"/>
</dbReference>
<evidence type="ECO:0000256" key="1">
    <source>
        <dbReference type="ARBA" id="ARBA00010641"/>
    </source>
</evidence>
<dbReference type="InterPro" id="IPR014284">
    <property type="entry name" value="RNA_pol_sigma-70_dom"/>
</dbReference>
<dbReference type="SUPFAM" id="SSF88659">
    <property type="entry name" value="Sigma3 and sigma4 domains of RNA polymerase sigma factors"/>
    <property type="match status" value="1"/>
</dbReference>
<dbReference type="EMBL" id="CP000473">
    <property type="protein sequence ID" value="ABJ87800.1"/>
    <property type="molecule type" value="Genomic_DNA"/>
</dbReference>
<evidence type="ECO:0000256" key="5">
    <source>
        <dbReference type="ARBA" id="ARBA00023163"/>
    </source>
</evidence>
<feature type="domain" description="RNA polymerase sigma-70 region 2" evidence="6">
    <location>
        <begin position="3"/>
        <end position="58"/>
    </location>
</feature>
<name>Q01RC0_SOLUE</name>
<proteinExistence type="inferred from homology"/>
<evidence type="ECO:0000259" key="6">
    <source>
        <dbReference type="Pfam" id="PF04542"/>
    </source>
</evidence>
<organism evidence="7">
    <name type="scientific">Solibacter usitatus (strain Ellin6076)</name>
    <dbReference type="NCBI Taxonomy" id="234267"/>
    <lineage>
        <taxon>Bacteria</taxon>
        <taxon>Pseudomonadati</taxon>
        <taxon>Acidobacteriota</taxon>
        <taxon>Terriglobia</taxon>
        <taxon>Bryobacterales</taxon>
        <taxon>Solibacteraceae</taxon>
        <taxon>Candidatus Solibacter</taxon>
    </lineage>
</organism>
<dbReference type="NCBIfam" id="TIGR02937">
    <property type="entry name" value="sigma70-ECF"/>
    <property type="match status" value="1"/>
</dbReference>
<gene>
    <name evidence="7" type="ordered locus">Acid_6886</name>
</gene>
<keyword evidence="3" id="KW-0731">Sigma factor</keyword>
<sequence length="165" mass="19068">MATWCFRLTGQVDSAADLAQDVLLKAFQRLESFRGDSRFSTWLYSITRNHCMDELRLRAARRGEVTDTVLDELADERLEDFSKTMERQESEQVVRRLISENLDEIESSVMTLHYVDELPLDAITRLMGLTNQSGSKAYIVSARRKLTRAFEKWRQASSGKGVRRD</sequence>
<dbReference type="PANTHER" id="PTHR43133:SF8">
    <property type="entry name" value="RNA POLYMERASE SIGMA FACTOR HI_1459-RELATED"/>
    <property type="match status" value="1"/>
</dbReference>
<dbReference type="Gene3D" id="1.10.1740.10">
    <property type="match status" value="1"/>
</dbReference>
<dbReference type="SUPFAM" id="SSF88946">
    <property type="entry name" value="Sigma2 domain of RNA polymerase sigma factors"/>
    <property type="match status" value="1"/>
</dbReference>
<dbReference type="GO" id="GO:0003677">
    <property type="term" value="F:DNA binding"/>
    <property type="evidence" value="ECO:0007669"/>
    <property type="project" value="UniProtKB-KW"/>
</dbReference>
<keyword evidence="2" id="KW-0805">Transcription regulation</keyword>
<dbReference type="PANTHER" id="PTHR43133">
    <property type="entry name" value="RNA POLYMERASE ECF-TYPE SIGMA FACTO"/>
    <property type="match status" value="1"/>
</dbReference>
<dbReference type="GO" id="GO:0016987">
    <property type="term" value="F:sigma factor activity"/>
    <property type="evidence" value="ECO:0007669"/>
    <property type="project" value="UniProtKB-KW"/>
</dbReference>
<evidence type="ECO:0000256" key="3">
    <source>
        <dbReference type="ARBA" id="ARBA00023082"/>
    </source>
</evidence>
<dbReference type="Pfam" id="PF04542">
    <property type="entry name" value="Sigma70_r2"/>
    <property type="match status" value="1"/>
</dbReference>
<dbReference type="InterPro" id="IPR039425">
    <property type="entry name" value="RNA_pol_sigma-70-like"/>
</dbReference>
<keyword evidence="4" id="KW-0238">DNA-binding</keyword>
<dbReference type="eggNOG" id="COG1595">
    <property type="taxonomic scope" value="Bacteria"/>
</dbReference>